<organism evidence="2 3">
    <name type="scientific">Cytospora mali</name>
    <name type="common">Apple Valsa canker fungus</name>
    <name type="synonym">Valsa mali</name>
    <dbReference type="NCBI Taxonomy" id="578113"/>
    <lineage>
        <taxon>Eukaryota</taxon>
        <taxon>Fungi</taxon>
        <taxon>Dikarya</taxon>
        <taxon>Ascomycota</taxon>
        <taxon>Pezizomycotina</taxon>
        <taxon>Sordariomycetes</taxon>
        <taxon>Sordariomycetidae</taxon>
        <taxon>Diaporthales</taxon>
        <taxon>Cytosporaceae</taxon>
        <taxon>Cytospora</taxon>
    </lineage>
</organism>
<sequence length="214" mass="21934">MRAHIQYLLLLIGFVSLATADWFRHEVREVEGGIEARNGDEDAAGELLDLLDALEDAEHHHHDNDNDDNDDNAETTVTEILKQTVTAAAANSNNTAPVTVTLNGTGAAATSDINAQPFSFLTTTVYAQASSLLPSSTLESALTLGIGTSTAPAAAAAATGTALAANNPAAVTPAAVDSTSSSSKQPDIDTNGLTLVTALSLGSLVQQTALPVKV</sequence>
<evidence type="ECO:0000313" key="2">
    <source>
        <dbReference type="EMBL" id="KUI70334.1"/>
    </source>
</evidence>
<protein>
    <submittedName>
        <fullName evidence="2">Uncharacterized protein</fullName>
    </submittedName>
</protein>
<dbReference type="OrthoDB" id="5245524at2759"/>
<keyword evidence="1" id="KW-0732">Signal</keyword>
<dbReference type="AlphaFoldDB" id="A0A194W1J1"/>
<accession>A0A194W1J1</accession>
<dbReference type="EMBL" id="CM003103">
    <property type="protein sequence ID" value="KUI70334.1"/>
    <property type="molecule type" value="Genomic_DNA"/>
</dbReference>
<name>A0A194W1J1_CYTMA</name>
<evidence type="ECO:0000313" key="3">
    <source>
        <dbReference type="Proteomes" id="UP000078559"/>
    </source>
</evidence>
<keyword evidence="3" id="KW-1185">Reference proteome</keyword>
<evidence type="ECO:0000256" key="1">
    <source>
        <dbReference type="SAM" id="SignalP"/>
    </source>
</evidence>
<feature type="signal peptide" evidence="1">
    <location>
        <begin position="1"/>
        <end position="20"/>
    </location>
</feature>
<feature type="chain" id="PRO_5008267016" evidence="1">
    <location>
        <begin position="21"/>
        <end position="214"/>
    </location>
</feature>
<gene>
    <name evidence="2" type="ORF">VM1G_05997</name>
</gene>
<reference evidence="2" key="1">
    <citation type="submission" date="2014-12" db="EMBL/GenBank/DDBJ databases">
        <title>Genome Sequence of Valsa Canker Pathogens Uncovers a Specific Adaption of Colonization on Woody Bark.</title>
        <authorList>
            <person name="Yin Z."/>
            <person name="Liu H."/>
            <person name="Gao X."/>
            <person name="Li Z."/>
            <person name="Song N."/>
            <person name="Ke X."/>
            <person name="Dai Q."/>
            <person name="Wu Y."/>
            <person name="Sun Y."/>
            <person name="Xu J.-R."/>
            <person name="Kang Z.K."/>
            <person name="Wang L."/>
            <person name="Huang L."/>
        </authorList>
    </citation>
    <scope>NUCLEOTIDE SEQUENCE [LARGE SCALE GENOMIC DNA]</scope>
    <source>
        <strain evidence="2">03-8</strain>
    </source>
</reference>
<proteinExistence type="predicted"/>
<dbReference type="Proteomes" id="UP000078559">
    <property type="component" value="Chromosome 6"/>
</dbReference>